<dbReference type="EMBL" id="EF116932">
    <property type="protein sequence ID" value="ABO36257.1"/>
    <property type="molecule type" value="Genomic_DNA"/>
</dbReference>
<reference evidence="2" key="1">
    <citation type="journal article" date="2008" name="Clin. Vaccine Immunol.">
        <title>Identification of 19 polymorphic major outer membrane protein genes and their immunogenic peptides in Ehrlichia ewingii for use in a serodiagnostic assay.</title>
        <authorList>
            <person name="Zhang C."/>
            <person name="Xiong Q."/>
            <person name="Kikuchi T."/>
            <person name="Rikihisa Y."/>
        </authorList>
    </citation>
    <scope>NUCLEOTIDE SEQUENCE</scope>
</reference>
<dbReference type="InterPro" id="IPR011250">
    <property type="entry name" value="OMP/PagP_B-barrel"/>
</dbReference>
<dbReference type="Pfam" id="PF01617">
    <property type="entry name" value="Surface_Ag_2"/>
    <property type="match status" value="1"/>
</dbReference>
<dbReference type="SUPFAM" id="SSF56925">
    <property type="entry name" value="OMPA-like"/>
    <property type="match status" value="1"/>
</dbReference>
<protein>
    <submittedName>
        <fullName evidence="2">Omp-1-17</fullName>
    </submittedName>
</protein>
<dbReference type="InterPro" id="IPR002566">
    <property type="entry name" value="Msp4_OMP-like"/>
</dbReference>
<sequence>MNYKKFVLSVALSTLFSFLPDSSFSDVVVSEEKRGFYVGTQYRVGVPNFSNFSAAETIPGLTKKIFALSYDATDITKETSFKQAYDPTYASSFNSFSGVMGCYFNSMRIEFEGSYSHFESERQFYREGSNNYKFFALSREETITSKKFVVLENNGVIDRSLNVNFCYDITRGDVPLAPYVCAGVGADYIKFLGISLPKFSYQVKFGVNYPVKSNIMLFGGGYYHKVVGSKYERVEIAYHPSIEEAPKITSASANLNTDHFGCEVGIRFAFIN</sequence>
<accession>B1N6C0</accession>
<proteinExistence type="predicted"/>
<gene>
    <name evidence="2" type="primary">omp117</name>
</gene>
<organism evidence="2">
    <name type="scientific">Ehrlichia ewingii</name>
    <dbReference type="NCBI Taxonomy" id="947"/>
    <lineage>
        <taxon>Bacteria</taxon>
        <taxon>Pseudomonadati</taxon>
        <taxon>Pseudomonadota</taxon>
        <taxon>Alphaproteobacteria</taxon>
        <taxon>Rickettsiales</taxon>
        <taxon>Anaplasmataceae</taxon>
        <taxon>Ehrlichia</taxon>
    </lineage>
</organism>
<dbReference type="Gene3D" id="2.40.160.20">
    <property type="match status" value="1"/>
</dbReference>
<feature type="domain" description="Msp4/OMP-like" evidence="1">
    <location>
        <begin position="32"/>
        <end position="270"/>
    </location>
</feature>
<dbReference type="AlphaFoldDB" id="B1N6C0"/>
<name>B1N6C0_9RICK</name>
<evidence type="ECO:0000259" key="1">
    <source>
        <dbReference type="Pfam" id="PF01617"/>
    </source>
</evidence>
<evidence type="ECO:0000313" key="2">
    <source>
        <dbReference type="EMBL" id="ABO36257.1"/>
    </source>
</evidence>